<dbReference type="EMBL" id="MU393484">
    <property type="protein sequence ID" value="KAI4864586.1"/>
    <property type="molecule type" value="Genomic_DNA"/>
</dbReference>
<accession>A0ACB9YZD6</accession>
<name>A0ACB9YZD6_9PEZI</name>
<evidence type="ECO:0000313" key="2">
    <source>
        <dbReference type="Proteomes" id="UP001497700"/>
    </source>
</evidence>
<reference evidence="1 2" key="1">
    <citation type="journal article" date="2022" name="New Phytol.">
        <title>Ecological generalism drives hyperdiversity of secondary metabolite gene clusters in xylarialean endophytes.</title>
        <authorList>
            <person name="Franco M.E.E."/>
            <person name="Wisecaver J.H."/>
            <person name="Arnold A.E."/>
            <person name="Ju Y.M."/>
            <person name="Slot J.C."/>
            <person name="Ahrendt S."/>
            <person name="Moore L.P."/>
            <person name="Eastman K.E."/>
            <person name="Scott K."/>
            <person name="Konkel Z."/>
            <person name="Mondo S.J."/>
            <person name="Kuo A."/>
            <person name="Hayes R.D."/>
            <person name="Haridas S."/>
            <person name="Andreopoulos B."/>
            <person name="Riley R."/>
            <person name="LaButti K."/>
            <person name="Pangilinan J."/>
            <person name="Lipzen A."/>
            <person name="Amirebrahimi M."/>
            <person name="Yan J."/>
            <person name="Adam C."/>
            <person name="Keymanesh K."/>
            <person name="Ng V."/>
            <person name="Louie K."/>
            <person name="Northen T."/>
            <person name="Drula E."/>
            <person name="Henrissat B."/>
            <person name="Hsieh H.M."/>
            <person name="Youens-Clark K."/>
            <person name="Lutzoni F."/>
            <person name="Miadlikowska J."/>
            <person name="Eastwood D.C."/>
            <person name="Hamelin R.C."/>
            <person name="Grigoriev I.V."/>
            <person name="U'Ren J.M."/>
        </authorList>
    </citation>
    <scope>NUCLEOTIDE SEQUENCE [LARGE SCALE GENOMIC DNA]</scope>
    <source>
        <strain evidence="1 2">CBS 119005</strain>
    </source>
</reference>
<dbReference type="Proteomes" id="UP001497700">
    <property type="component" value="Unassembled WGS sequence"/>
</dbReference>
<gene>
    <name evidence="1" type="ORF">F4820DRAFT_423163</name>
</gene>
<keyword evidence="2" id="KW-1185">Reference proteome</keyword>
<sequence length="201" mass="21983">MFSWCISNPSPCIPTCVTSNMPTPIFLLLLPLTAALTPTPCVQDITWTVTGVQLSDYTTINPLSVQWEQRRTLDFHVSSPALPSPQTCQVDTLYYPVDEATRQFDEWTYMCWKGDAVPISNPGEPDTALAFRFSSAFADFDGEHPASFALRQGLECESGTVEVEGGLNITMGCGLPYLPYGCGPCLQHQCNGTTFVVHSSS</sequence>
<comment type="caution">
    <text evidence="1">The sequence shown here is derived from an EMBL/GenBank/DDBJ whole genome shotgun (WGS) entry which is preliminary data.</text>
</comment>
<protein>
    <submittedName>
        <fullName evidence="1">Uncharacterized protein</fullName>
    </submittedName>
</protein>
<proteinExistence type="predicted"/>
<organism evidence="1 2">
    <name type="scientific">Hypoxylon rubiginosum</name>
    <dbReference type="NCBI Taxonomy" id="110542"/>
    <lineage>
        <taxon>Eukaryota</taxon>
        <taxon>Fungi</taxon>
        <taxon>Dikarya</taxon>
        <taxon>Ascomycota</taxon>
        <taxon>Pezizomycotina</taxon>
        <taxon>Sordariomycetes</taxon>
        <taxon>Xylariomycetidae</taxon>
        <taxon>Xylariales</taxon>
        <taxon>Hypoxylaceae</taxon>
        <taxon>Hypoxylon</taxon>
    </lineage>
</organism>
<evidence type="ECO:0000313" key="1">
    <source>
        <dbReference type="EMBL" id="KAI4864586.1"/>
    </source>
</evidence>